<dbReference type="Proteomes" id="UP000183760">
    <property type="component" value="Unassembled WGS sequence"/>
</dbReference>
<dbReference type="CDD" id="cd04729">
    <property type="entry name" value="NanE"/>
    <property type="match status" value="1"/>
</dbReference>
<comment type="catalytic activity">
    <reaction evidence="1 6">
        <text>an N-acyl-D-glucosamine 6-phosphate = an N-acyl-D-mannosamine 6-phosphate</text>
        <dbReference type="Rhea" id="RHEA:23932"/>
        <dbReference type="ChEBI" id="CHEBI:57599"/>
        <dbReference type="ChEBI" id="CHEBI:57666"/>
        <dbReference type="EC" id="5.1.3.9"/>
    </reaction>
</comment>
<dbReference type="SUPFAM" id="SSF51366">
    <property type="entry name" value="Ribulose-phoshate binding barrel"/>
    <property type="match status" value="1"/>
</dbReference>
<dbReference type="Gene3D" id="3.20.20.70">
    <property type="entry name" value="Aldolase class I"/>
    <property type="match status" value="1"/>
</dbReference>
<comment type="similarity">
    <text evidence="6">Belongs to the NanE family.</text>
</comment>
<organism evidence="7 8">
    <name type="scientific">Myxococcus fulvus</name>
    <dbReference type="NCBI Taxonomy" id="33"/>
    <lineage>
        <taxon>Bacteria</taxon>
        <taxon>Pseudomonadati</taxon>
        <taxon>Myxococcota</taxon>
        <taxon>Myxococcia</taxon>
        <taxon>Myxococcales</taxon>
        <taxon>Cystobacterineae</taxon>
        <taxon>Myxococcaceae</taxon>
        <taxon>Myxococcus</taxon>
    </lineage>
</organism>
<dbReference type="InterPro" id="IPR013785">
    <property type="entry name" value="Aldolase_TIM"/>
</dbReference>
<evidence type="ECO:0000256" key="2">
    <source>
        <dbReference type="ARBA" id="ARBA00002147"/>
    </source>
</evidence>
<proteinExistence type="inferred from homology"/>
<dbReference type="PANTHER" id="PTHR36204">
    <property type="entry name" value="N-ACETYLMANNOSAMINE-6-PHOSPHATE 2-EPIMERASE-RELATED"/>
    <property type="match status" value="1"/>
</dbReference>
<evidence type="ECO:0000256" key="1">
    <source>
        <dbReference type="ARBA" id="ARBA00000056"/>
    </source>
</evidence>
<dbReference type="InterPro" id="IPR007260">
    <property type="entry name" value="NanE"/>
</dbReference>
<evidence type="ECO:0000256" key="6">
    <source>
        <dbReference type="HAMAP-Rule" id="MF_01235"/>
    </source>
</evidence>
<keyword evidence="4 6" id="KW-0413">Isomerase</keyword>
<gene>
    <name evidence="6" type="primary">nanE</name>
    <name evidence="7" type="ORF">SAMN05443572_106508</name>
</gene>
<accession>A0ABY1CN98</accession>
<dbReference type="HAMAP" id="MF_01235">
    <property type="entry name" value="ManNAc6P_epimer"/>
    <property type="match status" value="1"/>
</dbReference>
<reference evidence="7 8" key="1">
    <citation type="submission" date="2016-10" db="EMBL/GenBank/DDBJ databases">
        <authorList>
            <person name="Varghese N."/>
            <person name="Submissions S."/>
        </authorList>
    </citation>
    <scope>NUCLEOTIDE SEQUENCE [LARGE SCALE GENOMIC DNA]</scope>
    <source>
        <strain evidence="7 8">DSM 16525</strain>
    </source>
</reference>
<comment type="caution">
    <text evidence="7">The sequence shown here is derived from an EMBL/GenBank/DDBJ whole genome shotgun (WGS) entry which is preliminary data.</text>
</comment>
<sequence>MRLLQQLQGGLVVACEALPGEPLHGSVFMVAMAIAAARGGAQGILANGPAEIASIRAKVPLPLIGILVREYPGSRVRVTPTLAEVAEVVDAGAQLVGIDATERWRPEGESLPDLVRKVRTRYPDVPLMAEVATVREAALAQELGFDCVSSALYGFTQETAGRHLSDDDFEHLRALRAAVVRCPLVAEGAILTPAQAARTLRLGSDVVVVGSAITRPQLITSTFAQALRTR</sequence>
<protein>
    <recommendedName>
        <fullName evidence="6">Putative N-acetylmannosamine-6-phosphate 2-epimerase</fullName>
        <ecNumber evidence="6">5.1.3.9</ecNumber>
    </recommendedName>
    <alternativeName>
        <fullName evidence="6">ManNAc-6-P epimerase</fullName>
    </alternativeName>
</protein>
<evidence type="ECO:0000256" key="3">
    <source>
        <dbReference type="ARBA" id="ARBA00005081"/>
    </source>
</evidence>
<evidence type="ECO:0000313" key="7">
    <source>
        <dbReference type="EMBL" id="SEU23243.1"/>
    </source>
</evidence>
<dbReference type="NCBIfam" id="NF002231">
    <property type="entry name" value="PRK01130.1"/>
    <property type="match status" value="1"/>
</dbReference>
<dbReference type="PANTHER" id="PTHR36204:SF1">
    <property type="entry name" value="N-ACETYLMANNOSAMINE-6-PHOSPHATE 2-EPIMERASE-RELATED"/>
    <property type="match status" value="1"/>
</dbReference>
<dbReference type="EMBL" id="FOIB01000006">
    <property type="protein sequence ID" value="SEU23243.1"/>
    <property type="molecule type" value="Genomic_DNA"/>
</dbReference>
<evidence type="ECO:0000256" key="4">
    <source>
        <dbReference type="ARBA" id="ARBA00023235"/>
    </source>
</evidence>
<evidence type="ECO:0000313" key="8">
    <source>
        <dbReference type="Proteomes" id="UP000183760"/>
    </source>
</evidence>
<dbReference type="RefSeq" id="WP_074956510.1">
    <property type="nucleotide sequence ID" value="NZ_BJXR01000027.1"/>
</dbReference>
<comment type="pathway">
    <text evidence="3 6">Amino-sugar metabolism; N-acetylneuraminate degradation; D-fructose 6-phosphate from N-acetylneuraminate: step 3/5.</text>
</comment>
<name>A0ABY1CN98_MYXFU</name>
<dbReference type="Pfam" id="PF04131">
    <property type="entry name" value="NanE"/>
    <property type="match status" value="1"/>
</dbReference>
<dbReference type="EC" id="5.1.3.9" evidence="6"/>
<comment type="function">
    <text evidence="2 6">Converts N-acetylmannosamine-6-phosphate (ManNAc-6-P) to N-acetylglucosamine-6-phosphate (GlcNAc-6-P).</text>
</comment>
<keyword evidence="5 6" id="KW-0119">Carbohydrate metabolism</keyword>
<evidence type="ECO:0000256" key="5">
    <source>
        <dbReference type="ARBA" id="ARBA00023277"/>
    </source>
</evidence>
<keyword evidence="8" id="KW-1185">Reference proteome</keyword>
<dbReference type="PROSITE" id="PS51257">
    <property type="entry name" value="PROKAR_LIPOPROTEIN"/>
    <property type="match status" value="1"/>
</dbReference>
<dbReference type="InterPro" id="IPR011060">
    <property type="entry name" value="RibuloseP-bd_barrel"/>
</dbReference>